<dbReference type="AlphaFoldDB" id="A0A0E9VHC9"/>
<dbReference type="EMBL" id="GBXM01031171">
    <property type="protein sequence ID" value="JAH77406.1"/>
    <property type="molecule type" value="Transcribed_RNA"/>
</dbReference>
<organism evidence="1">
    <name type="scientific">Anguilla anguilla</name>
    <name type="common">European freshwater eel</name>
    <name type="synonym">Muraena anguilla</name>
    <dbReference type="NCBI Taxonomy" id="7936"/>
    <lineage>
        <taxon>Eukaryota</taxon>
        <taxon>Metazoa</taxon>
        <taxon>Chordata</taxon>
        <taxon>Craniata</taxon>
        <taxon>Vertebrata</taxon>
        <taxon>Euteleostomi</taxon>
        <taxon>Actinopterygii</taxon>
        <taxon>Neopterygii</taxon>
        <taxon>Teleostei</taxon>
        <taxon>Anguilliformes</taxon>
        <taxon>Anguillidae</taxon>
        <taxon>Anguilla</taxon>
    </lineage>
</organism>
<name>A0A0E9VHC9_ANGAN</name>
<accession>A0A0E9VHC9</accession>
<evidence type="ECO:0000313" key="1">
    <source>
        <dbReference type="EMBL" id="JAH77406.1"/>
    </source>
</evidence>
<proteinExistence type="predicted"/>
<sequence>MALKEWAYHVHHAVNGQLARLSVSPTESQQKHFFCF</sequence>
<protein>
    <submittedName>
        <fullName evidence="1">Uncharacterized protein</fullName>
    </submittedName>
</protein>
<reference evidence="1" key="1">
    <citation type="submission" date="2014-11" db="EMBL/GenBank/DDBJ databases">
        <authorList>
            <person name="Amaro Gonzalez C."/>
        </authorList>
    </citation>
    <scope>NUCLEOTIDE SEQUENCE</scope>
</reference>
<reference evidence="1" key="2">
    <citation type="journal article" date="2015" name="Fish Shellfish Immunol.">
        <title>Early steps in the European eel (Anguilla anguilla)-Vibrio vulnificus interaction in the gills: Role of the RtxA13 toxin.</title>
        <authorList>
            <person name="Callol A."/>
            <person name="Pajuelo D."/>
            <person name="Ebbesson L."/>
            <person name="Teles M."/>
            <person name="MacKenzie S."/>
            <person name="Amaro C."/>
        </authorList>
    </citation>
    <scope>NUCLEOTIDE SEQUENCE</scope>
</reference>